<evidence type="ECO:0000256" key="1">
    <source>
        <dbReference type="SAM" id="Phobius"/>
    </source>
</evidence>
<keyword evidence="3" id="KW-1185">Reference proteome</keyword>
<dbReference type="EMBL" id="JBIENY010000159">
    <property type="protein sequence ID" value="MFG6295735.1"/>
    <property type="molecule type" value="Genomic_DNA"/>
</dbReference>
<proteinExistence type="predicted"/>
<evidence type="ECO:0000313" key="3">
    <source>
        <dbReference type="Proteomes" id="UP001605990"/>
    </source>
</evidence>
<accession>A0ABW7DYJ9</accession>
<gene>
    <name evidence="2" type="ORF">ACGU38_10230</name>
</gene>
<organism evidence="2 3">
    <name type="scientific">Streptomyces rochei</name>
    <name type="common">Streptomyces parvullus</name>
    <dbReference type="NCBI Taxonomy" id="1928"/>
    <lineage>
        <taxon>Bacteria</taxon>
        <taxon>Bacillati</taxon>
        <taxon>Actinomycetota</taxon>
        <taxon>Actinomycetes</taxon>
        <taxon>Kitasatosporales</taxon>
        <taxon>Streptomycetaceae</taxon>
        <taxon>Streptomyces</taxon>
        <taxon>Streptomyces rochei group</taxon>
    </lineage>
</organism>
<comment type="caution">
    <text evidence="2">The sequence shown here is derived from an EMBL/GenBank/DDBJ whole genome shotgun (WGS) entry which is preliminary data.</text>
</comment>
<name>A0ABW7DYJ9_STRRO</name>
<keyword evidence="1" id="KW-0472">Membrane</keyword>
<dbReference type="RefSeq" id="WP_394393496.1">
    <property type="nucleotide sequence ID" value="NZ_JBIENY010000159.1"/>
</dbReference>
<feature type="transmembrane region" description="Helical" evidence="1">
    <location>
        <begin position="65"/>
        <end position="87"/>
    </location>
</feature>
<protein>
    <recommendedName>
        <fullName evidence="4">Alkaline shock response membrane anchor protein AmaP</fullName>
    </recommendedName>
</protein>
<keyword evidence="1" id="KW-0812">Transmembrane</keyword>
<evidence type="ECO:0000313" key="2">
    <source>
        <dbReference type="EMBL" id="MFG6295735.1"/>
    </source>
</evidence>
<dbReference type="Proteomes" id="UP001605990">
    <property type="component" value="Unassembled WGS sequence"/>
</dbReference>
<evidence type="ECO:0008006" key="4">
    <source>
        <dbReference type="Google" id="ProtNLM"/>
    </source>
</evidence>
<sequence>MNPLRSAVNRTLLALIGAALLAGGVWLAATVSAVRGHLPGWWPTAEPGRVLLDRSALVDLRDHGWWAPLVIAGTACVLLLFLAWLLAQLRSGGRRLHLASPALTLRPPALADAVARRLQATPGVARAWVSLYVRPKNARARVRVELEPGTEPAAALALLDGAALDEAHRSLAPERIDLWVRVGVRSHHERRAL</sequence>
<reference evidence="2 3" key="1">
    <citation type="submission" date="2024-10" db="EMBL/GenBank/DDBJ databases">
        <title>Draft genome assembly of a novel steroid transforming actinomycete isolated from African clawed frog Xenopus laevis.</title>
        <authorList>
            <person name="Bragin E."/>
            <person name="Kollerov V."/>
            <person name="Donova M.V."/>
        </authorList>
    </citation>
    <scope>NUCLEOTIDE SEQUENCE [LARGE SCALE GENOMIC DNA]</scope>
    <source>
        <strain evidence="2 3">MTOC-St3</strain>
    </source>
</reference>
<keyword evidence="1" id="KW-1133">Transmembrane helix</keyword>